<organism evidence="2 3">
    <name type="scientific">Mycobacterium paragordonae</name>
    <dbReference type="NCBI Taxonomy" id="1389713"/>
    <lineage>
        <taxon>Bacteria</taxon>
        <taxon>Bacillati</taxon>
        <taxon>Actinomycetota</taxon>
        <taxon>Actinomycetes</taxon>
        <taxon>Mycobacteriales</taxon>
        <taxon>Mycobacteriaceae</taxon>
        <taxon>Mycobacterium</taxon>
    </lineage>
</organism>
<dbReference type="InterPro" id="IPR008258">
    <property type="entry name" value="Transglycosylase_SLT_dom_1"/>
</dbReference>
<proteinExistence type="predicted"/>
<dbReference type="InterPro" id="IPR023346">
    <property type="entry name" value="Lysozyme-like_dom_sf"/>
</dbReference>
<dbReference type="EMBL" id="JAUFSA010000006">
    <property type="protein sequence ID" value="MDP7739557.1"/>
    <property type="molecule type" value="Genomic_DNA"/>
</dbReference>
<evidence type="ECO:0000313" key="3">
    <source>
        <dbReference type="Proteomes" id="UP001229081"/>
    </source>
</evidence>
<protein>
    <submittedName>
        <fullName evidence="2">Transglycosylase SLT domain-containing protein</fullName>
    </submittedName>
</protein>
<reference evidence="2" key="1">
    <citation type="submission" date="2023-06" db="EMBL/GenBank/DDBJ databases">
        <title>Identification of two novel mycobacterium reveal diversities and complexities of Mycobacterium gordonae clade.</title>
        <authorList>
            <person name="Matsumoto Y."/>
            <person name="Nakamura S."/>
            <person name="Motooka D."/>
            <person name="Fukushima K."/>
        </authorList>
    </citation>
    <scope>NUCLEOTIDE SEQUENCE</scope>
    <source>
        <strain evidence="2">TY812</strain>
    </source>
</reference>
<evidence type="ECO:0000259" key="1">
    <source>
        <dbReference type="Pfam" id="PF01464"/>
    </source>
</evidence>
<dbReference type="Pfam" id="PF01464">
    <property type="entry name" value="SLT"/>
    <property type="match status" value="1"/>
</dbReference>
<name>A0AAJ1SG25_9MYCO</name>
<dbReference type="RefSeq" id="WP_306255980.1">
    <property type="nucleotide sequence ID" value="NZ_JAUFSA010000006.1"/>
</dbReference>
<dbReference type="Proteomes" id="UP001229081">
    <property type="component" value="Unassembled WGS sequence"/>
</dbReference>
<dbReference type="SUPFAM" id="SSF53955">
    <property type="entry name" value="Lysozyme-like"/>
    <property type="match status" value="1"/>
</dbReference>
<gene>
    <name evidence="2" type="ORF">QXL92_33040</name>
</gene>
<evidence type="ECO:0000313" key="2">
    <source>
        <dbReference type="EMBL" id="MDP7739557.1"/>
    </source>
</evidence>
<accession>A0AAJ1SG25</accession>
<comment type="caution">
    <text evidence="2">The sequence shown here is derived from an EMBL/GenBank/DDBJ whole genome shotgun (WGS) entry which is preliminary data.</text>
</comment>
<sequence>MSVGEFVAGVDRLLTRGHGLFPAGGGGGGGVFAAGGGDGGVSVPEVPGGGSRLAGGVVTAGGQYSRARASVVGLDVESGQASGEGAAAGASGRAGAGAIRDQARVVGAAAGPLASSPAGVRLVVATMEEHLAAMQRQVQATTEQNRVLALRLRQLAMGYRGIGGVGGLSSVLSGMGSMPSLGGGGGGLSGLSGLAGLPTSLMGRGFGGPAGSGRAGVGASGRLAAGAAGVAQGSIPLSEVSFEGKGVWAGGREAVHRYLEEALDRMGISDPRARAHWMAGMTTIAEHESGFRTDAINLIDTNAHGARQTDGGPQNSSRGVWQLVPGTFAHYHQPGTSNHIWDPVANACASINYQMARYGVAADGHNQRALVGQSNPGVHHGY</sequence>
<feature type="domain" description="Transglycosylase SLT" evidence="1">
    <location>
        <begin position="275"/>
        <end position="354"/>
    </location>
</feature>
<dbReference type="AlphaFoldDB" id="A0AAJ1SG25"/>